<evidence type="ECO:0000256" key="6">
    <source>
        <dbReference type="SAM" id="Phobius"/>
    </source>
</evidence>
<dbReference type="Proteomes" id="UP000237440">
    <property type="component" value="Unassembled WGS sequence"/>
</dbReference>
<dbReference type="PANTHER" id="PTHR42770">
    <property type="entry name" value="AMINO ACID TRANSPORTER-RELATED"/>
    <property type="match status" value="1"/>
</dbReference>
<dbReference type="RefSeq" id="WP_103393819.1">
    <property type="nucleotide sequence ID" value="NZ_MUJK01000001.1"/>
</dbReference>
<gene>
    <name evidence="7" type="ORF">B0D71_05290</name>
</gene>
<comment type="subcellular location">
    <subcellularLocation>
        <location evidence="1">Cell membrane</location>
        <topology evidence="1">Multi-pass membrane protein</topology>
    </subcellularLocation>
</comment>
<evidence type="ECO:0000256" key="3">
    <source>
        <dbReference type="ARBA" id="ARBA00022692"/>
    </source>
</evidence>
<dbReference type="EMBL" id="MUJK01000001">
    <property type="protein sequence ID" value="POF44206.1"/>
    <property type="molecule type" value="Genomic_DNA"/>
</dbReference>
<dbReference type="PIRSF" id="PIRSF006060">
    <property type="entry name" value="AA_transporter"/>
    <property type="match status" value="1"/>
</dbReference>
<feature type="transmembrane region" description="Helical" evidence="6">
    <location>
        <begin position="50"/>
        <end position="68"/>
    </location>
</feature>
<proteinExistence type="predicted"/>
<feature type="transmembrane region" description="Helical" evidence="6">
    <location>
        <begin position="364"/>
        <end position="390"/>
    </location>
</feature>
<keyword evidence="3 6" id="KW-0812">Transmembrane</keyword>
<feature type="transmembrane region" description="Helical" evidence="6">
    <location>
        <begin position="234"/>
        <end position="255"/>
    </location>
</feature>
<feature type="transmembrane region" description="Helical" evidence="6">
    <location>
        <begin position="131"/>
        <end position="152"/>
    </location>
</feature>
<reference evidence="8" key="1">
    <citation type="submission" date="2017-02" db="EMBL/GenBank/DDBJ databases">
        <authorList>
            <person name="Furmanczyk E.M."/>
        </authorList>
    </citation>
    <scope>NUCLEOTIDE SEQUENCE [LARGE SCALE GENOMIC DNA]</scope>
    <source>
        <strain evidence="8">AP3_22</strain>
    </source>
</reference>
<evidence type="ECO:0000256" key="2">
    <source>
        <dbReference type="ARBA" id="ARBA00022475"/>
    </source>
</evidence>
<dbReference type="GO" id="GO:0005886">
    <property type="term" value="C:plasma membrane"/>
    <property type="evidence" value="ECO:0007669"/>
    <property type="project" value="UniProtKB-SubCell"/>
</dbReference>
<feature type="transmembrane region" description="Helical" evidence="6">
    <location>
        <begin position="282"/>
        <end position="306"/>
    </location>
</feature>
<feature type="transmembrane region" description="Helical" evidence="6">
    <location>
        <begin position="338"/>
        <end position="358"/>
    </location>
</feature>
<comment type="caution">
    <text evidence="7">The sequence shown here is derived from an EMBL/GenBank/DDBJ whole genome shotgun (WGS) entry which is preliminary data.</text>
</comment>
<dbReference type="OrthoDB" id="9804700at2"/>
<dbReference type="PANTHER" id="PTHR42770:SF16">
    <property type="entry name" value="AMINO ACID PERMEASE"/>
    <property type="match status" value="1"/>
</dbReference>
<keyword evidence="2" id="KW-1003">Cell membrane</keyword>
<evidence type="ECO:0000256" key="4">
    <source>
        <dbReference type="ARBA" id="ARBA00022989"/>
    </source>
</evidence>
<feature type="transmembrane region" description="Helical" evidence="6">
    <location>
        <begin position="436"/>
        <end position="459"/>
    </location>
</feature>
<evidence type="ECO:0000256" key="1">
    <source>
        <dbReference type="ARBA" id="ARBA00004651"/>
    </source>
</evidence>
<feature type="transmembrane region" description="Helical" evidence="6">
    <location>
        <begin position="402"/>
        <end position="424"/>
    </location>
</feature>
<feature type="transmembrane region" description="Helical" evidence="6">
    <location>
        <begin position="159"/>
        <end position="180"/>
    </location>
</feature>
<dbReference type="AlphaFoldDB" id="A0A2S3VW85"/>
<keyword evidence="8" id="KW-1185">Reference proteome</keyword>
<dbReference type="InterPro" id="IPR002293">
    <property type="entry name" value="AA/rel_permease1"/>
</dbReference>
<feature type="transmembrane region" description="Helical" evidence="6">
    <location>
        <begin position="96"/>
        <end position="119"/>
    </location>
</feature>
<feature type="transmembrane region" description="Helical" evidence="6">
    <location>
        <begin position="200"/>
        <end position="222"/>
    </location>
</feature>
<dbReference type="InterPro" id="IPR050367">
    <property type="entry name" value="APC_superfamily"/>
</dbReference>
<organism evidence="7 8">
    <name type="scientific">Pseudomonas laurylsulfativorans</name>
    <dbReference type="NCBI Taxonomy" id="1943631"/>
    <lineage>
        <taxon>Bacteria</taxon>
        <taxon>Pseudomonadati</taxon>
        <taxon>Pseudomonadota</taxon>
        <taxon>Gammaproteobacteria</taxon>
        <taxon>Pseudomonadales</taxon>
        <taxon>Pseudomonadaceae</taxon>
        <taxon>Pseudomonas</taxon>
    </lineage>
</organism>
<dbReference type="Pfam" id="PF13520">
    <property type="entry name" value="AA_permease_2"/>
    <property type="match status" value="1"/>
</dbReference>
<sequence>MSQPDVHSLKRDTLGTKDLVLLVLAAVAPMGIVVSLTTLSIALGTGAGTPGTYIVAALIFSVFAVGYLKMSQRITDAGAFYAYIAAGFGERAGRMAAWLAVLTYNAITIGTFGSLSFFSSLVLKDLTGIDIAWQWFGLLWFVATLVLGYLDVSASAKVLAVALLLEVISLFALDFSVLWSKGFQGFSLSVFDPHLVLGSGAGLSLILGLGSFIGFEATVIYGEEARDARRTVSRATYIAIALIAVFYLTTTWAMVSAVGVDQAKSVAAADPASYLFIINTQYLGTLATQIMQVLVITSLFAGFLALHMSTARYHFSLARSGVLPQWLGKTQPKHHSPFNGTVGQLGLLAIVTVCFIAAGQHPYLQMGVALFGMGVLGIVLLQCLTSFAVLRYFRGQRHTESIWSTGVAPFLGGVSMLVAFGLMIDNYPVMTGSDQWWVNHLPLVFLLAPVLAMAGMASVRTREVVQH</sequence>
<dbReference type="Gene3D" id="1.20.1740.10">
    <property type="entry name" value="Amino acid/polyamine transporter I"/>
    <property type="match status" value="1"/>
</dbReference>
<keyword evidence="5 6" id="KW-0472">Membrane</keyword>
<accession>A0A2S3VW85</accession>
<protein>
    <recommendedName>
        <fullName evidence="9">Amino acid permease</fullName>
    </recommendedName>
</protein>
<evidence type="ECO:0000313" key="7">
    <source>
        <dbReference type="EMBL" id="POF44206.1"/>
    </source>
</evidence>
<evidence type="ECO:0000256" key="5">
    <source>
        <dbReference type="ARBA" id="ARBA00023136"/>
    </source>
</evidence>
<feature type="transmembrane region" description="Helical" evidence="6">
    <location>
        <begin position="20"/>
        <end position="44"/>
    </location>
</feature>
<evidence type="ECO:0008006" key="9">
    <source>
        <dbReference type="Google" id="ProtNLM"/>
    </source>
</evidence>
<name>A0A2S3VW85_9PSED</name>
<keyword evidence="4 6" id="KW-1133">Transmembrane helix</keyword>
<dbReference type="GO" id="GO:0022857">
    <property type="term" value="F:transmembrane transporter activity"/>
    <property type="evidence" value="ECO:0007669"/>
    <property type="project" value="InterPro"/>
</dbReference>
<evidence type="ECO:0000313" key="8">
    <source>
        <dbReference type="Proteomes" id="UP000237440"/>
    </source>
</evidence>